<evidence type="ECO:0000256" key="3">
    <source>
        <dbReference type="ARBA" id="ARBA00022840"/>
    </source>
</evidence>
<dbReference type="SUPFAM" id="SSF52540">
    <property type="entry name" value="P-loop containing nucleoside triphosphate hydrolases"/>
    <property type="match status" value="2"/>
</dbReference>
<gene>
    <name evidence="6" type="ORF">GBAR_LOCUS24138</name>
</gene>
<dbReference type="GO" id="GO:0003676">
    <property type="term" value="F:nucleic acid binding"/>
    <property type="evidence" value="ECO:0007669"/>
    <property type="project" value="UniProtKB-ARBA"/>
</dbReference>
<evidence type="ECO:0000313" key="6">
    <source>
        <dbReference type="EMBL" id="CAI8043532.1"/>
    </source>
</evidence>
<dbReference type="EMBL" id="CASHTH010003333">
    <property type="protein sequence ID" value="CAI8043532.1"/>
    <property type="molecule type" value="Genomic_DNA"/>
</dbReference>
<feature type="compositionally biased region" description="Basic and acidic residues" evidence="4">
    <location>
        <begin position="427"/>
        <end position="436"/>
    </location>
</feature>
<feature type="region of interest" description="Disordered" evidence="4">
    <location>
        <begin position="395"/>
        <end position="436"/>
    </location>
</feature>
<comment type="similarity">
    <text evidence="1">Belongs to the ABC transporter superfamily. ABCF family. EF3 subfamily.</text>
</comment>
<dbReference type="FunFam" id="3.40.50.300:FF:000309">
    <property type="entry name" value="ABC transporter ATP-binding protein"/>
    <property type="match status" value="1"/>
</dbReference>
<dbReference type="PROSITE" id="PS00211">
    <property type="entry name" value="ABC_TRANSPORTER_1"/>
    <property type="match status" value="1"/>
</dbReference>
<dbReference type="CDD" id="cd03221">
    <property type="entry name" value="ABCF_EF-3"/>
    <property type="match status" value="1"/>
</dbReference>
<comment type="caution">
    <text evidence="6">The sequence shown here is derived from an EMBL/GenBank/DDBJ whole genome shotgun (WGS) entry which is preliminary data.</text>
</comment>
<feature type="compositionally biased region" description="Basic residues" evidence="4">
    <location>
        <begin position="417"/>
        <end position="426"/>
    </location>
</feature>
<evidence type="ECO:0000256" key="1">
    <source>
        <dbReference type="ARBA" id="ARBA00011054"/>
    </source>
</evidence>
<feature type="domain" description="ABC transporter" evidence="5">
    <location>
        <begin position="183"/>
        <end position="396"/>
    </location>
</feature>
<dbReference type="PROSITE" id="PS50893">
    <property type="entry name" value="ABC_TRANSPORTER_2"/>
    <property type="match status" value="1"/>
</dbReference>
<dbReference type="SMART" id="SM00382">
    <property type="entry name" value="AAA"/>
    <property type="match status" value="1"/>
</dbReference>
<evidence type="ECO:0000256" key="2">
    <source>
        <dbReference type="ARBA" id="ARBA00022741"/>
    </source>
</evidence>
<keyword evidence="3 6" id="KW-0067">ATP-binding</keyword>
<dbReference type="AlphaFoldDB" id="A0AA35T934"/>
<proteinExistence type="inferred from homology"/>
<dbReference type="InterPro" id="IPR032781">
    <property type="entry name" value="ABC_tran_Xtn"/>
</dbReference>
<dbReference type="PANTHER" id="PTHR42855:SF2">
    <property type="entry name" value="DRUG RESISTANCE ABC TRANSPORTER,ATP-BINDING PROTEIN"/>
    <property type="match status" value="1"/>
</dbReference>
<name>A0AA35T934_GEOBA</name>
<dbReference type="InterPro" id="IPR017871">
    <property type="entry name" value="ABC_transporter-like_CS"/>
</dbReference>
<protein>
    <submittedName>
        <fullName evidence="6">ATP-binding protein YdiF</fullName>
    </submittedName>
</protein>
<keyword evidence="7" id="KW-1185">Reference proteome</keyword>
<dbReference type="Pfam" id="PF00005">
    <property type="entry name" value="ABC_tran"/>
    <property type="match status" value="2"/>
</dbReference>
<dbReference type="Proteomes" id="UP001174909">
    <property type="component" value="Unassembled WGS sequence"/>
</dbReference>
<evidence type="ECO:0000259" key="5">
    <source>
        <dbReference type="PROSITE" id="PS50893"/>
    </source>
</evidence>
<dbReference type="InterPro" id="IPR003439">
    <property type="entry name" value="ABC_transporter-like_ATP-bd"/>
</dbReference>
<accession>A0AA35T934</accession>
<evidence type="ECO:0000313" key="7">
    <source>
        <dbReference type="Proteomes" id="UP001174909"/>
    </source>
</evidence>
<evidence type="ECO:0000256" key="4">
    <source>
        <dbReference type="SAM" id="MobiDB-lite"/>
    </source>
</evidence>
<dbReference type="GO" id="GO:0016887">
    <property type="term" value="F:ATP hydrolysis activity"/>
    <property type="evidence" value="ECO:0007669"/>
    <property type="project" value="InterPro"/>
</dbReference>
<dbReference type="GO" id="GO:0005524">
    <property type="term" value="F:ATP binding"/>
    <property type="evidence" value="ECO:0007669"/>
    <property type="project" value="UniProtKB-KW"/>
</dbReference>
<dbReference type="InterPro" id="IPR003593">
    <property type="entry name" value="AAA+_ATPase"/>
</dbReference>
<dbReference type="PANTHER" id="PTHR42855">
    <property type="entry name" value="ABC TRANSPORTER ATP-BINDING SUBUNIT"/>
    <property type="match status" value="1"/>
</dbReference>
<organism evidence="6 7">
    <name type="scientific">Geodia barretti</name>
    <name type="common">Barrett's horny sponge</name>
    <dbReference type="NCBI Taxonomy" id="519541"/>
    <lineage>
        <taxon>Eukaryota</taxon>
        <taxon>Metazoa</taxon>
        <taxon>Porifera</taxon>
        <taxon>Demospongiae</taxon>
        <taxon>Heteroscleromorpha</taxon>
        <taxon>Tetractinellida</taxon>
        <taxon>Astrophorina</taxon>
        <taxon>Geodiidae</taxon>
        <taxon>Geodia</taxon>
    </lineage>
</organism>
<sequence length="436" mass="49496">MLLLAEEMETEEAPHLLAAYARIQEEHERLGGYDYEHEINRILGGLGFSEPDFNLPIRVLSGGQKSRATLAKLLLEKPDLLLFDEPTNHLDINGIEWLENYLNIEYNGAVLVVSHDRYFLDKHVFIEHEEDFIRRNIAGQRTREAQGRRKKLDRLEKFEKPKLDAPTLNLSFTPETRGGNDILRCQKVGKAFGDKVIFTDMNFEVYRRDIIGIIGANGTGKTTFFRMILGDEAPTEGEMWVGPTLKFGYYTQELEGLNLDNEIIDEISALRPNHTQGEIRSFLSKFLFSGDDVFKRIGNLSGGEQSRVLLAKLLLANANVLLLDEPTNHLDIPAREALEAALAEYPATLFIISHDRYLLNNLATKLLIFDGKPGGTAELFQGNYAEYVAQQQQALQANRQRENNQETQHIQTNSPKPKSKSKRKQKMKAERLVGSN</sequence>
<dbReference type="InterPro" id="IPR051309">
    <property type="entry name" value="ABCF_ATPase"/>
</dbReference>
<keyword evidence="2" id="KW-0547">Nucleotide-binding</keyword>
<dbReference type="Gene3D" id="3.40.50.300">
    <property type="entry name" value="P-loop containing nucleotide triphosphate hydrolases"/>
    <property type="match status" value="2"/>
</dbReference>
<reference evidence="6" key="1">
    <citation type="submission" date="2023-03" db="EMBL/GenBank/DDBJ databases">
        <authorList>
            <person name="Steffen K."/>
            <person name="Cardenas P."/>
        </authorList>
    </citation>
    <scope>NUCLEOTIDE SEQUENCE</scope>
</reference>
<dbReference type="Pfam" id="PF12848">
    <property type="entry name" value="ABC_tran_Xtn"/>
    <property type="match status" value="1"/>
</dbReference>
<dbReference type="InterPro" id="IPR027417">
    <property type="entry name" value="P-loop_NTPase"/>
</dbReference>